<dbReference type="EMBL" id="CP001614">
    <property type="protein sequence ID" value="ACR12203.1"/>
    <property type="molecule type" value="Genomic_DNA"/>
</dbReference>
<keyword evidence="4" id="KW-0808">Transferase</keyword>
<evidence type="ECO:0000313" key="7">
    <source>
        <dbReference type="EMBL" id="ACR12203.1"/>
    </source>
</evidence>
<gene>
    <name evidence="7" type="ordered locus">TERTU_4520</name>
</gene>
<dbReference type="GO" id="GO:0005886">
    <property type="term" value="C:plasma membrane"/>
    <property type="evidence" value="ECO:0007669"/>
    <property type="project" value="UniProtKB-SubCell"/>
</dbReference>
<evidence type="ECO:0000256" key="2">
    <source>
        <dbReference type="ARBA" id="ARBA00022475"/>
    </source>
</evidence>
<evidence type="ECO:0000256" key="3">
    <source>
        <dbReference type="ARBA" id="ARBA00022519"/>
    </source>
</evidence>
<evidence type="ECO:0000256" key="1">
    <source>
        <dbReference type="ARBA" id="ARBA00004533"/>
    </source>
</evidence>
<proteinExistence type="predicted"/>
<dbReference type="Proteomes" id="UP000009080">
    <property type="component" value="Chromosome"/>
</dbReference>
<evidence type="ECO:0000256" key="5">
    <source>
        <dbReference type="ARBA" id="ARBA00023136"/>
    </source>
</evidence>
<dbReference type="PANTHER" id="PTHR30606:SF10">
    <property type="entry name" value="PHOSPHATIDYLINOSITOL MANNOSIDE ACYLTRANSFERASE"/>
    <property type="match status" value="1"/>
</dbReference>
<organism evidence="7 8">
    <name type="scientific">Teredinibacter turnerae (strain ATCC 39867 / T7901)</name>
    <dbReference type="NCBI Taxonomy" id="377629"/>
    <lineage>
        <taxon>Bacteria</taxon>
        <taxon>Pseudomonadati</taxon>
        <taxon>Pseudomonadota</taxon>
        <taxon>Gammaproteobacteria</taxon>
        <taxon>Cellvibrionales</taxon>
        <taxon>Cellvibrionaceae</taxon>
        <taxon>Teredinibacter</taxon>
    </lineage>
</organism>
<accession>C5BJN5</accession>
<keyword evidence="5" id="KW-0472">Membrane</keyword>
<dbReference type="PANTHER" id="PTHR30606">
    <property type="entry name" value="LIPID A BIOSYNTHESIS LAUROYL ACYLTRANSFERASE"/>
    <property type="match status" value="1"/>
</dbReference>
<keyword evidence="2" id="KW-1003">Cell membrane</keyword>
<dbReference type="STRING" id="377629.TERTU_4520"/>
<dbReference type="eggNOG" id="COG1560">
    <property type="taxonomic scope" value="Bacteria"/>
</dbReference>
<name>C5BJN5_TERTT</name>
<evidence type="ECO:0000313" key="8">
    <source>
        <dbReference type="Proteomes" id="UP000009080"/>
    </source>
</evidence>
<evidence type="ECO:0000256" key="4">
    <source>
        <dbReference type="ARBA" id="ARBA00022679"/>
    </source>
</evidence>
<dbReference type="GO" id="GO:0016746">
    <property type="term" value="F:acyltransferase activity"/>
    <property type="evidence" value="ECO:0007669"/>
    <property type="project" value="UniProtKB-KW"/>
</dbReference>
<dbReference type="GO" id="GO:0009247">
    <property type="term" value="P:glycolipid biosynthetic process"/>
    <property type="evidence" value="ECO:0007669"/>
    <property type="project" value="UniProtKB-ARBA"/>
</dbReference>
<sequence>MVDTSQIQGRARVDQMERHQLVRRILRAVPYRIGARGLSMFWTLPGSSKLLFRLCGPLRRLARYLDTGSLSVSMRQVFVQVNFLSNWRLHALSVAPQAVFDRYVTFKNLHLLDAYFGSRGIVLCNSHYGGGKLAGVLLARKGYSLLTLDRVNSYGFLPKVGWSERLECLVMGQREEQQFLLKALFKCQKALRKNRMVQIVADGYRGNSSVMVNFLGKQRAIRSSFAELAVGAGAVVIPVQSRINPHGHVEVELFPPMDPQAMNGSDAEKVTQLCQTYAAWLADAWQAEPANVFKNDIELFLRLPAAREQLLETSQHVQS</sequence>
<dbReference type="Pfam" id="PF03279">
    <property type="entry name" value="Lip_A_acyltrans"/>
    <property type="match status" value="1"/>
</dbReference>
<dbReference type="OrthoDB" id="9869664at2"/>
<dbReference type="KEGG" id="ttu:TERTU_4520"/>
<keyword evidence="6 7" id="KW-0012">Acyltransferase</keyword>
<protein>
    <submittedName>
        <fullName evidence="7">Lipid A biosynthesis2-(Lauroyl)-lipid IVA acyltransferase family protein</fullName>
    </submittedName>
</protein>
<evidence type="ECO:0000256" key="6">
    <source>
        <dbReference type="ARBA" id="ARBA00023315"/>
    </source>
</evidence>
<dbReference type="AlphaFoldDB" id="C5BJN5"/>
<comment type="subcellular location">
    <subcellularLocation>
        <location evidence="1">Cell inner membrane</location>
    </subcellularLocation>
</comment>
<dbReference type="InterPro" id="IPR004960">
    <property type="entry name" value="LipA_acyltrans"/>
</dbReference>
<dbReference type="HOGENOM" id="CLU_959543_0_0_6"/>
<keyword evidence="8" id="KW-1185">Reference proteome</keyword>
<keyword evidence="3" id="KW-0997">Cell inner membrane</keyword>
<reference evidence="7 8" key="1">
    <citation type="journal article" date="2009" name="PLoS ONE">
        <title>The complete genome of Teredinibacter turnerae T7901: an intracellular endosymbiont of marine wood-boring bivalves (shipworms).</title>
        <authorList>
            <person name="Yang J.C."/>
            <person name="Madupu R."/>
            <person name="Durkin A.S."/>
            <person name="Ekborg N.A."/>
            <person name="Pedamallu C.S."/>
            <person name="Hostetler J.B."/>
            <person name="Radune D."/>
            <person name="Toms B.S."/>
            <person name="Henrissat B."/>
            <person name="Coutinho P.M."/>
            <person name="Schwarz S."/>
            <person name="Field L."/>
            <person name="Trindade-Silva A.E."/>
            <person name="Soares C.A.G."/>
            <person name="Elshahawi S."/>
            <person name="Hanora A."/>
            <person name="Schmidt E.W."/>
            <person name="Haygood M.G."/>
            <person name="Posfai J."/>
            <person name="Benner J."/>
            <person name="Madinger C."/>
            <person name="Nove J."/>
            <person name="Anton B."/>
            <person name="Chaudhary K."/>
            <person name="Foster J."/>
            <person name="Holman A."/>
            <person name="Kumar S."/>
            <person name="Lessard P.A."/>
            <person name="Luyten Y.A."/>
            <person name="Slatko B."/>
            <person name="Wood N."/>
            <person name="Wu B."/>
            <person name="Teplitski M."/>
            <person name="Mougous J.D."/>
            <person name="Ward N."/>
            <person name="Eisen J.A."/>
            <person name="Badger J.H."/>
            <person name="Distel D.L."/>
        </authorList>
    </citation>
    <scope>NUCLEOTIDE SEQUENCE [LARGE SCALE GENOMIC DNA]</scope>
    <source>
        <strain evidence="8">ATCC 39867 / T7901</strain>
    </source>
</reference>